<reference evidence="1 2" key="1">
    <citation type="submission" date="2018-09" db="EMBL/GenBank/DDBJ databases">
        <title>Genome sequencing of strain 6GH32-13.</title>
        <authorList>
            <person name="Weon H.-Y."/>
            <person name="Heo J."/>
            <person name="Kwon S.-W."/>
        </authorList>
    </citation>
    <scope>NUCLEOTIDE SEQUENCE [LARGE SCALE GENOMIC DNA]</scope>
    <source>
        <strain evidence="1 2">5GH32-13</strain>
    </source>
</reference>
<dbReference type="EMBL" id="CP032157">
    <property type="protein sequence ID" value="AXY74751.1"/>
    <property type="molecule type" value="Genomic_DNA"/>
</dbReference>
<sequence length="120" mass="13216">MQYLPFIEPALRLILKILLLNPKYFFMKKVRIMLSAICILAIVAGALAFKVKSPDVCAYERLLSNGPVATKCPFFGVGNYYTTTQGAAVNQYATTVPKPSVGDCPAEIICNRAKQLLVEE</sequence>
<organism evidence="1 2">
    <name type="scientific">Paraflavitalea soli</name>
    <dbReference type="NCBI Taxonomy" id="2315862"/>
    <lineage>
        <taxon>Bacteria</taxon>
        <taxon>Pseudomonadati</taxon>
        <taxon>Bacteroidota</taxon>
        <taxon>Chitinophagia</taxon>
        <taxon>Chitinophagales</taxon>
        <taxon>Chitinophagaceae</taxon>
        <taxon>Paraflavitalea</taxon>
    </lineage>
</organism>
<evidence type="ECO:0000313" key="2">
    <source>
        <dbReference type="Proteomes" id="UP000263900"/>
    </source>
</evidence>
<accession>A0A3B7MWJ2</accession>
<dbReference type="Proteomes" id="UP000263900">
    <property type="component" value="Chromosome"/>
</dbReference>
<name>A0A3B7MWJ2_9BACT</name>
<keyword evidence="2" id="KW-1185">Reference proteome</keyword>
<dbReference type="AlphaFoldDB" id="A0A3B7MWJ2"/>
<proteinExistence type="predicted"/>
<dbReference type="KEGG" id="pseg:D3H65_12495"/>
<evidence type="ECO:0000313" key="1">
    <source>
        <dbReference type="EMBL" id="AXY74751.1"/>
    </source>
</evidence>
<gene>
    <name evidence="1" type="ORF">D3H65_12495</name>
</gene>
<protein>
    <submittedName>
        <fullName evidence="1">Uncharacterized protein</fullName>
    </submittedName>
</protein>